<dbReference type="Gramene" id="PRQ37547">
    <property type="protein sequence ID" value="PRQ37547"/>
    <property type="gene ID" value="RchiOBHm_Chr4g0403801"/>
</dbReference>
<keyword evidence="2" id="KW-1185">Reference proteome</keyword>
<sequence length="59" mass="6482">MTILPLVFPFSCGPAIPVGSFADFSLLSRQTLEKTLSRFYCIFAHLLTKILALLPPLAT</sequence>
<dbReference type="AlphaFoldDB" id="A0A2P6QTN5"/>
<accession>A0A2P6QTN5</accession>
<evidence type="ECO:0000313" key="2">
    <source>
        <dbReference type="Proteomes" id="UP000238479"/>
    </source>
</evidence>
<dbReference type="Proteomes" id="UP000238479">
    <property type="component" value="Chromosome 4"/>
</dbReference>
<comment type="caution">
    <text evidence="1">The sequence shown here is derived from an EMBL/GenBank/DDBJ whole genome shotgun (WGS) entry which is preliminary data.</text>
</comment>
<reference evidence="1 2" key="1">
    <citation type="journal article" date="2018" name="Nat. Genet.">
        <title>The Rosa genome provides new insights in the design of modern roses.</title>
        <authorList>
            <person name="Bendahmane M."/>
        </authorList>
    </citation>
    <scope>NUCLEOTIDE SEQUENCE [LARGE SCALE GENOMIC DNA]</scope>
    <source>
        <strain evidence="2">cv. Old Blush</strain>
    </source>
</reference>
<dbReference type="EMBL" id="PDCK01000042">
    <property type="protein sequence ID" value="PRQ37547.1"/>
    <property type="molecule type" value="Genomic_DNA"/>
</dbReference>
<proteinExistence type="predicted"/>
<gene>
    <name evidence="1" type="ORF">RchiOBHm_Chr4g0403801</name>
</gene>
<name>A0A2P6QTN5_ROSCH</name>
<evidence type="ECO:0000313" key="1">
    <source>
        <dbReference type="EMBL" id="PRQ37547.1"/>
    </source>
</evidence>
<protein>
    <submittedName>
        <fullName evidence="1">Uncharacterized protein</fullName>
    </submittedName>
</protein>
<organism evidence="1 2">
    <name type="scientific">Rosa chinensis</name>
    <name type="common">China rose</name>
    <dbReference type="NCBI Taxonomy" id="74649"/>
    <lineage>
        <taxon>Eukaryota</taxon>
        <taxon>Viridiplantae</taxon>
        <taxon>Streptophyta</taxon>
        <taxon>Embryophyta</taxon>
        <taxon>Tracheophyta</taxon>
        <taxon>Spermatophyta</taxon>
        <taxon>Magnoliopsida</taxon>
        <taxon>eudicotyledons</taxon>
        <taxon>Gunneridae</taxon>
        <taxon>Pentapetalae</taxon>
        <taxon>rosids</taxon>
        <taxon>fabids</taxon>
        <taxon>Rosales</taxon>
        <taxon>Rosaceae</taxon>
        <taxon>Rosoideae</taxon>
        <taxon>Rosoideae incertae sedis</taxon>
        <taxon>Rosa</taxon>
    </lineage>
</organism>